<name>B0DTS7_LACBS</name>
<proteinExistence type="predicted"/>
<dbReference type="KEGG" id="lbc:LACBIDRAFT_332816"/>
<dbReference type="HOGENOM" id="CLU_1627367_0_0_1"/>
<evidence type="ECO:0000313" key="3">
    <source>
        <dbReference type="Proteomes" id="UP000001194"/>
    </source>
</evidence>
<evidence type="ECO:0000313" key="2">
    <source>
        <dbReference type="EMBL" id="EDR01962.1"/>
    </source>
</evidence>
<dbReference type="AlphaFoldDB" id="B0DTS7"/>
<protein>
    <submittedName>
        <fullName evidence="2">Predicted protein</fullName>
    </submittedName>
</protein>
<dbReference type="RefSeq" id="XP_001887353.1">
    <property type="nucleotide sequence ID" value="XM_001887318.1"/>
</dbReference>
<dbReference type="EMBL" id="DS547134">
    <property type="protein sequence ID" value="EDR01962.1"/>
    <property type="molecule type" value="Genomic_DNA"/>
</dbReference>
<gene>
    <name evidence="2" type="ORF">LACBIDRAFT_332816</name>
</gene>
<reference evidence="2 3" key="1">
    <citation type="journal article" date="2008" name="Nature">
        <title>The genome of Laccaria bicolor provides insights into mycorrhizal symbiosis.</title>
        <authorList>
            <person name="Martin F."/>
            <person name="Aerts A."/>
            <person name="Ahren D."/>
            <person name="Brun A."/>
            <person name="Danchin E.G.J."/>
            <person name="Duchaussoy F."/>
            <person name="Gibon J."/>
            <person name="Kohler A."/>
            <person name="Lindquist E."/>
            <person name="Pereda V."/>
            <person name="Salamov A."/>
            <person name="Shapiro H.J."/>
            <person name="Wuyts J."/>
            <person name="Blaudez D."/>
            <person name="Buee M."/>
            <person name="Brokstein P."/>
            <person name="Canbaeck B."/>
            <person name="Cohen D."/>
            <person name="Courty P.E."/>
            <person name="Coutinho P.M."/>
            <person name="Delaruelle C."/>
            <person name="Detter J.C."/>
            <person name="Deveau A."/>
            <person name="DiFazio S."/>
            <person name="Duplessis S."/>
            <person name="Fraissinet-Tachet L."/>
            <person name="Lucic E."/>
            <person name="Frey-Klett P."/>
            <person name="Fourrey C."/>
            <person name="Feussner I."/>
            <person name="Gay G."/>
            <person name="Grimwood J."/>
            <person name="Hoegger P.J."/>
            <person name="Jain P."/>
            <person name="Kilaru S."/>
            <person name="Labbe J."/>
            <person name="Lin Y.C."/>
            <person name="Legue V."/>
            <person name="Le Tacon F."/>
            <person name="Marmeisse R."/>
            <person name="Melayah D."/>
            <person name="Montanini B."/>
            <person name="Muratet M."/>
            <person name="Nehls U."/>
            <person name="Niculita-Hirzel H."/>
            <person name="Oudot-Le Secq M.P."/>
            <person name="Peter M."/>
            <person name="Quesneville H."/>
            <person name="Rajashekar B."/>
            <person name="Reich M."/>
            <person name="Rouhier N."/>
            <person name="Schmutz J."/>
            <person name="Yin T."/>
            <person name="Chalot M."/>
            <person name="Henrissat B."/>
            <person name="Kuees U."/>
            <person name="Lucas S."/>
            <person name="Van de Peer Y."/>
            <person name="Podila G.K."/>
            <person name="Polle A."/>
            <person name="Pukkila P.J."/>
            <person name="Richardson P.M."/>
            <person name="Rouze P."/>
            <person name="Sanders I.R."/>
            <person name="Stajich J.E."/>
            <person name="Tunlid A."/>
            <person name="Tuskan G."/>
            <person name="Grigoriev I.V."/>
        </authorList>
    </citation>
    <scope>NUCLEOTIDE SEQUENCE [LARGE SCALE GENOMIC DNA]</scope>
    <source>
        <strain evidence="3">S238N-H82 / ATCC MYA-4686</strain>
    </source>
</reference>
<dbReference type="OrthoDB" id="10263226at2759"/>
<organism evidence="3">
    <name type="scientific">Laccaria bicolor (strain S238N-H82 / ATCC MYA-4686)</name>
    <name type="common">Bicoloured deceiver</name>
    <name type="synonym">Laccaria laccata var. bicolor</name>
    <dbReference type="NCBI Taxonomy" id="486041"/>
    <lineage>
        <taxon>Eukaryota</taxon>
        <taxon>Fungi</taxon>
        <taxon>Dikarya</taxon>
        <taxon>Basidiomycota</taxon>
        <taxon>Agaricomycotina</taxon>
        <taxon>Agaricomycetes</taxon>
        <taxon>Agaricomycetidae</taxon>
        <taxon>Agaricales</taxon>
        <taxon>Agaricineae</taxon>
        <taxon>Hydnangiaceae</taxon>
        <taxon>Laccaria</taxon>
    </lineage>
</organism>
<keyword evidence="3" id="KW-1185">Reference proteome</keyword>
<feature type="compositionally biased region" description="Acidic residues" evidence="1">
    <location>
        <begin position="141"/>
        <end position="163"/>
    </location>
</feature>
<accession>B0DTS7</accession>
<dbReference type="GeneID" id="6083045"/>
<dbReference type="Proteomes" id="UP000001194">
    <property type="component" value="Unassembled WGS sequence"/>
</dbReference>
<sequence>MATENADDIAIETGDHKSGIMKWNVDDTGKSGYDIGEDDGVKSKELGRGRFPSVVHVHIKDAVVYIRTSLDVLTKYSVHNPKIAFLCKKAGSAVSHLSTPSDPETAHVIRLLYGHSIAKELINVKVSSKAKPKPKLPGNREDDEMNGDYYEEDNDESESWSAD</sequence>
<dbReference type="STRING" id="486041.B0DTS7"/>
<feature type="region of interest" description="Disordered" evidence="1">
    <location>
        <begin position="128"/>
        <end position="163"/>
    </location>
</feature>
<evidence type="ECO:0000256" key="1">
    <source>
        <dbReference type="SAM" id="MobiDB-lite"/>
    </source>
</evidence>
<dbReference type="InParanoid" id="B0DTS7"/>